<feature type="compositionally biased region" description="Basic residues" evidence="1">
    <location>
        <begin position="579"/>
        <end position="593"/>
    </location>
</feature>
<name>A0A084B9W4_STACB</name>
<dbReference type="EMBL" id="KL647645">
    <property type="protein sequence ID" value="KEY74343.1"/>
    <property type="molecule type" value="Genomic_DNA"/>
</dbReference>
<gene>
    <name evidence="2" type="ORF">S7711_00500</name>
</gene>
<feature type="compositionally biased region" description="Basic and acidic residues" evidence="1">
    <location>
        <begin position="421"/>
        <end position="434"/>
    </location>
</feature>
<feature type="compositionally biased region" description="Pro residues" evidence="1">
    <location>
        <begin position="158"/>
        <end position="174"/>
    </location>
</feature>
<evidence type="ECO:0000256" key="1">
    <source>
        <dbReference type="SAM" id="MobiDB-lite"/>
    </source>
</evidence>
<feature type="compositionally biased region" description="Pro residues" evidence="1">
    <location>
        <begin position="188"/>
        <end position="199"/>
    </location>
</feature>
<accession>A0A084B9W4</accession>
<protein>
    <submittedName>
        <fullName evidence="2">Uncharacterized protein</fullName>
    </submittedName>
</protein>
<dbReference type="AlphaFoldDB" id="A0A084B9W4"/>
<feature type="compositionally biased region" description="Basic and acidic residues" evidence="1">
    <location>
        <begin position="249"/>
        <end position="259"/>
    </location>
</feature>
<feature type="compositionally biased region" description="Polar residues" evidence="1">
    <location>
        <begin position="407"/>
        <end position="420"/>
    </location>
</feature>
<feature type="compositionally biased region" description="Low complexity" evidence="1">
    <location>
        <begin position="551"/>
        <end position="572"/>
    </location>
</feature>
<feature type="compositionally biased region" description="Polar residues" evidence="1">
    <location>
        <begin position="326"/>
        <end position="336"/>
    </location>
</feature>
<feature type="compositionally biased region" description="Low complexity" evidence="1">
    <location>
        <begin position="200"/>
        <end position="222"/>
    </location>
</feature>
<sequence length="614" mass="66431">MLMFLLDSSPPSSSDFPFHRGLTAWRKTSHGGPGPNRDYQHGGSKKSKGPIITKYAPPPLPPAPQGSSMSFYPPPGSYAAHGHAYPPAPPPPPPPPPPAHYPSYPPPLVPHRASYSPPGYHSHAQPPPPSAYLPQHPGPPLPISYPERPPLGHSGSGPSPPPGYSAFPPPPPPRVDAYSPPQAYRPPVAHPPPYRPPRPSYSSEPPASYSPSSVATPAATSSLPPPPSGARLSHPLPPKPSLPPKPPKPLREYQEIQRDHRQKRKNDRHGRHRDSWNRDNNPSQRPGHKKANHGERRPNSAAVSSSPAKHSPESRREQHTPRRPRQTSSEYASSSPREVHPMGAVGSVTELPKKMDGHAEEAVEEPALDVNDTQGAAAFKPKSSELPNLVDQALASREDLQEHGSLTPRQSDTTHSPSDTAKSDAKHAIGEAALEAKQEAAVDILIVPAASVPETDGPPGSPAPALSSQAHEDEVHSKKGDSPGNTTKIETATEADSQLQAGSTEVNNNSEESPRDKQEPGDDLHSDGPHPSPKLSQIRIRKRSVERRRSQSPSRSRRSSVSSQSSDLSSLEAELLGRPSKRKRSHKMNRRPRHEYGSRPARRRLNADAQSAYR</sequence>
<reference evidence="2 3" key="1">
    <citation type="journal article" date="2014" name="BMC Genomics">
        <title>Comparative genome sequencing reveals chemotype-specific gene clusters in the toxigenic black mold Stachybotrys.</title>
        <authorList>
            <person name="Semeiks J."/>
            <person name="Borek D."/>
            <person name="Otwinowski Z."/>
            <person name="Grishin N.V."/>
        </authorList>
    </citation>
    <scope>NUCLEOTIDE SEQUENCE [LARGE SCALE GENOMIC DNA]</scope>
    <source>
        <strain evidence="3">CBS 109288 / IBT 7711</strain>
    </source>
</reference>
<feature type="region of interest" description="Disordered" evidence="1">
    <location>
        <begin position="24"/>
        <end position="434"/>
    </location>
</feature>
<dbReference type="HOGENOM" id="CLU_459306_0_0_1"/>
<feature type="compositionally biased region" description="Polar residues" evidence="1">
    <location>
        <begin position="483"/>
        <end position="511"/>
    </location>
</feature>
<feature type="compositionally biased region" description="Basic and acidic residues" evidence="1">
    <location>
        <begin position="351"/>
        <end position="361"/>
    </location>
</feature>
<keyword evidence="3" id="KW-1185">Reference proteome</keyword>
<feature type="compositionally biased region" description="Basic and acidic residues" evidence="1">
    <location>
        <begin position="310"/>
        <end position="320"/>
    </location>
</feature>
<feature type="compositionally biased region" description="Basic residues" evidence="1">
    <location>
        <begin position="260"/>
        <end position="272"/>
    </location>
</feature>
<dbReference type="Proteomes" id="UP000028045">
    <property type="component" value="Unassembled WGS sequence"/>
</dbReference>
<evidence type="ECO:0000313" key="3">
    <source>
        <dbReference type="Proteomes" id="UP000028045"/>
    </source>
</evidence>
<feature type="compositionally biased region" description="Basic and acidic residues" evidence="1">
    <location>
        <begin position="512"/>
        <end position="528"/>
    </location>
</feature>
<feature type="compositionally biased region" description="Pro residues" evidence="1">
    <location>
        <begin position="235"/>
        <end position="247"/>
    </location>
</feature>
<organism evidence="2 3">
    <name type="scientific">Stachybotrys chartarum (strain CBS 109288 / IBT 7711)</name>
    <name type="common">Toxic black mold</name>
    <name type="synonym">Stilbospora chartarum</name>
    <dbReference type="NCBI Taxonomy" id="1280523"/>
    <lineage>
        <taxon>Eukaryota</taxon>
        <taxon>Fungi</taxon>
        <taxon>Dikarya</taxon>
        <taxon>Ascomycota</taxon>
        <taxon>Pezizomycotina</taxon>
        <taxon>Sordariomycetes</taxon>
        <taxon>Hypocreomycetidae</taxon>
        <taxon>Hypocreales</taxon>
        <taxon>Stachybotryaceae</taxon>
        <taxon>Stachybotrys</taxon>
    </lineage>
</organism>
<feature type="compositionally biased region" description="Pro residues" evidence="1">
    <location>
        <begin position="125"/>
        <end position="149"/>
    </location>
</feature>
<feature type="compositionally biased region" description="Pro residues" evidence="1">
    <location>
        <begin position="86"/>
        <end position="109"/>
    </location>
</feature>
<evidence type="ECO:0000313" key="2">
    <source>
        <dbReference type="EMBL" id="KEY74343.1"/>
    </source>
</evidence>
<feature type="region of interest" description="Disordered" evidence="1">
    <location>
        <begin position="451"/>
        <end position="614"/>
    </location>
</feature>
<feature type="compositionally biased region" description="Basic and acidic residues" evidence="1">
    <location>
        <begin position="470"/>
        <end position="481"/>
    </location>
</feature>
<proteinExistence type="predicted"/>
<dbReference type="OrthoDB" id="3550095at2759"/>